<keyword evidence="3" id="KW-1185">Reference proteome</keyword>
<evidence type="ECO:0000313" key="2">
    <source>
        <dbReference type="EMBL" id="KIJ23515.1"/>
    </source>
</evidence>
<dbReference type="EMBL" id="KN837650">
    <property type="protein sequence ID" value="KIJ23515.1"/>
    <property type="molecule type" value="Genomic_DNA"/>
</dbReference>
<accession>A0A0C9UEA8</accession>
<feature type="region of interest" description="Disordered" evidence="1">
    <location>
        <begin position="258"/>
        <end position="329"/>
    </location>
</feature>
<gene>
    <name evidence="2" type="ORF">M422DRAFT_275888</name>
</gene>
<proteinExistence type="predicted"/>
<feature type="compositionally biased region" description="Basic residues" evidence="1">
    <location>
        <begin position="501"/>
        <end position="510"/>
    </location>
</feature>
<evidence type="ECO:0000313" key="3">
    <source>
        <dbReference type="Proteomes" id="UP000054279"/>
    </source>
</evidence>
<name>A0A0C9UEA8_SPHS4</name>
<dbReference type="AlphaFoldDB" id="A0A0C9UEA8"/>
<organism evidence="2 3">
    <name type="scientific">Sphaerobolus stellatus (strain SS14)</name>
    <dbReference type="NCBI Taxonomy" id="990650"/>
    <lineage>
        <taxon>Eukaryota</taxon>
        <taxon>Fungi</taxon>
        <taxon>Dikarya</taxon>
        <taxon>Basidiomycota</taxon>
        <taxon>Agaricomycotina</taxon>
        <taxon>Agaricomycetes</taxon>
        <taxon>Phallomycetidae</taxon>
        <taxon>Geastrales</taxon>
        <taxon>Sphaerobolaceae</taxon>
        <taxon>Sphaerobolus</taxon>
    </lineage>
</organism>
<dbReference type="HOGENOM" id="CLU_035844_0_0_1"/>
<feature type="compositionally biased region" description="Low complexity" evidence="1">
    <location>
        <begin position="491"/>
        <end position="500"/>
    </location>
</feature>
<feature type="compositionally biased region" description="Polar residues" evidence="1">
    <location>
        <begin position="301"/>
        <end position="329"/>
    </location>
</feature>
<dbReference type="Proteomes" id="UP000054279">
    <property type="component" value="Unassembled WGS sequence"/>
</dbReference>
<feature type="region of interest" description="Disordered" evidence="1">
    <location>
        <begin position="456"/>
        <end position="551"/>
    </location>
</feature>
<evidence type="ECO:0000256" key="1">
    <source>
        <dbReference type="SAM" id="MobiDB-lite"/>
    </source>
</evidence>
<reference evidence="2 3" key="1">
    <citation type="submission" date="2014-06" db="EMBL/GenBank/DDBJ databases">
        <title>Evolutionary Origins and Diversification of the Mycorrhizal Mutualists.</title>
        <authorList>
            <consortium name="DOE Joint Genome Institute"/>
            <consortium name="Mycorrhizal Genomics Consortium"/>
            <person name="Kohler A."/>
            <person name="Kuo A."/>
            <person name="Nagy L.G."/>
            <person name="Floudas D."/>
            <person name="Copeland A."/>
            <person name="Barry K.W."/>
            <person name="Cichocki N."/>
            <person name="Veneault-Fourrey C."/>
            <person name="LaButti K."/>
            <person name="Lindquist E.A."/>
            <person name="Lipzen A."/>
            <person name="Lundell T."/>
            <person name="Morin E."/>
            <person name="Murat C."/>
            <person name="Riley R."/>
            <person name="Ohm R."/>
            <person name="Sun H."/>
            <person name="Tunlid A."/>
            <person name="Henrissat B."/>
            <person name="Grigoriev I.V."/>
            <person name="Hibbett D.S."/>
            <person name="Martin F."/>
        </authorList>
    </citation>
    <scope>NUCLEOTIDE SEQUENCE [LARGE SCALE GENOMIC DNA]</scope>
    <source>
        <strain evidence="2 3">SS14</strain>
    </source>
</reference>
<sequence>MASSTIFGNFTVIDGTVVNAANNGRLTYALYNTSVYTADLQSAFPATLRCFLPPGMAPYPDNTTIFLYGKICAPTSQPFLIEALNMFPYPGDPSDANYGIVPAFAPRISILGHVSGGVEVTYEGRRIFRVMSASWVRDQLQVTNFMCAFSYEGVALLPTTVYRAFFENTIRWKKTNPPNTGSPVFISGPLIGRHDETHLPLLNIEDITFNAGSRLDQNNSKQHSAFIPKVHTPAKASWNNGNAKANNNEIIEAGSADLPISVSSGDSSDHTKNSAEGAPPVSSRTRGRVKEGNGPTVIVPHNTTDSEGPAASQSAAPRQVPVASQSTPPRQVPAYILPPGAALKALNIPNLSYPGPRFVSYGGQEPQAPHSVGSSSVTASHVNSHNVPPPYTVVDPRSRVAPQDTQLNNHSTANSNFEHSAFDAERDGPETTRQITQHIQTQSRIIEGAARELIPDTESVNGNHVAANQGKRQRSGNDVIYDSTDTAESITSTLTRSGSTRGRKRGRGSAKKSAPVGRPPKAPKRTRRVVQEEDEEVENILDNSEERSGSQGVITVLF</sequence>
<protein>
    <submittedName>
        <fullName evidence="2">Unplaced genomic scaffold SPHSTscaffold_575, whole genome shotgun sequence</fullName>
    </submittedName>
</protein>